<dbReference type="InterPro" id="IPR001005">
    <property type="entry name" value="SANT/Myb"/>
</dbReference>
<feature type="domain" description="Myb-like" evidence="3">
    <location>
        <begin position="1"/>
        <end position="57"/>
    </location>
</feature>
<dbReference type="PANTHER" id="PTHR41302">
    <property type="entry name" value="PRESPORE-SPECIFIC TRANSCRIPTIONAL REGULATOR RSFA-RELATED"/>
    <property type="match status" value="1"/>
</dbReference>
<feature type="compositionally biased region" description="Polar residues" evidence="2">
    <location>
        <begin position="91"/>
        <end position="104"/>
    </location>
</feature>
<keyword evidence="1" id="KW-0175">Coiled coil</keyword>
<accession>A0A8J2ZRM8</accession>
<evidence type="ECO:0000259" key="3">
    <source>
        <dbReference type="PROSITE" id="PS50090"/>
    </source>
</evidence>
<dbReference type="RefSeq" id="WP_188495274.1">
    <property type="nucleotide sequence ID" value="NZ_BMFV01000001.1"/>
</dbReference>
<sequence>MSTIRQDAWNDEEDLLLAETVLRHIREGSTQLKAFQEVGKKLSRTSAACGFRWNSLVRKQYETAILLAKQQRKALAKQKKTEKKPKPIVEPSQSDVSQQKNETTPSLATLDLSSVIAYLESVKESGKLIEQLQSENERLKKDLEDLRQRESQVEEDYVALKAKYTDIEKEYQTLLSMMDKARQLAQSNLEKETSKS</sequence>
<dbReference type="EMBL" id="BMFV01000001">
    <property type="protein sequence ID" value="GGH74459.1"/>
    <property type="molecule type" value="Genomic_DNA"/>
</dbReference>
<dbReference type="PROSITE" id="PS50090">
    <property type="entry name" value="MYB_LIKE"/>
    <property type="match status" value="1"/>
</dbReference>
<evidence type="ECO:0000313" key="4">
    <source>
        <dbReference type="EMBL" id="GGH74459.1"/>
    </source>
</evidence>
<organism evidence="4 5">
    <name type="scientific">Pullulanibacillus pueri</name>
    <dbReference type="NCBI Taxonomy" id="1437324"/>
    <lineage>
        <taxon>Bacteria</taxon>
        <taxon>Bacillati</taxon>
        <taxon>Bacillota</taxon>
        <taxon>Bacilli</taxon>
        <taxon>Bacillales</taxon>
        <taxon>Sporolactobacillaceae</taxon>
        <taxon>Pullulanibacillus</taxon>
    </lineage>
</organism>
<dbReference type="Gene3D" id="1.20.5.340">
    <property type="match status" value="1"/>
</dbReference>
<comment type="caution">
    <text evidence="4">The sequence shown here is derived from an EMBL/GenBank/DDBJ whole genome shotgun (WGS) entry which is preliminary data.</text>
</comment>
<gene>
    <name evidence="4" type="ORF">GCM10007096_02710</name>
</gene>
<reference evidence="4" key="2">
    <citation type="submission" date="2020-09" db="EMBL/GenBank/DDBJ databases">
        <authorList>
            <person name="Sun Q."/>
            <person name="Zhou Y."/>
        </authorList>
    </citation>
    <scope>NUCLEOTIDE SEQUENCE</scope>
    <source>
        <strain evidence="4">CGMCC 1.12777</strain>
    </source>
</reference>
<dbReference type="SUPFAM" id="SSF46689">
    <property type="entry name" value="Homeodomain-like"/>
    <property type="match status" value="1"/>
</dbReference>
<dbReference type="NCBIfam" id="TIGR02894">
    <property type="entry name" value="DNA_bind_RsfA"/>
    <property type="match status" value="1"/>
</dbReference>
<dbReference type="Pfam" id="PF13921">
    <property type="entry name" value="Myb_DNA-bind_6"/>
    <property type="match status" value="1"/>
</dbReference>
<protein>
    <submittedName>
        <fullName evidence="4">Transcriptional regulator</fullName>
    </submittedName>
</protein>
<proteinExistence type="predicted"/>
<evidence type="ECO:0000256" key="2">
    <source>
        <dbReference type="SAM" id="MobiDB-lite"/>
    </source>
</evidence>
<dbReference type="InterPro" id="IPR014243">
    <property type="entry name" value="RsfA-like"/>
</dbReference>
<feature type="region of interest" description="Disordered" evidence="2">
    <location>
        <begin position="76"/>
        <end position="104"/>
    </location>
</feature>
<dbReference type="AlphaFoldDB" id="A0A8J2ZRM8"/>
<evidence type="ECO:0000313" key="5">
    <source>
        <dbReference type="Proteomes" id="UP000656813"/>
    </source>
</evidence>
<feature type="coiled-coil region" evidence="1">
    <location>
        <begin position="122"/>
        <end position="170"/>
    </location>
</feature>
<keyword evidence="5" id="KW-1185">Reference proteome</keyword>
<dbReference type="Proteomes" id="UP000656813">
    <property type="component" value="Unassembled WGS sequence"/>
</dbReference>
<name>A0A8J2ZRM8_9BACL</name>
<dbReference type="PANTHER" id="PTHR41302:SF2">
    <property type="entry name" value="PRESPORE SPECIFIC TRANSCRIPTIONAL ACTIVATOR RSFA"/>
    <property type="match status" value="1"/>
</dbReference>
<reference evidence="4" key="1">
    <citation type="journal article" date="2014" name="Int. J. Syst. Evol. Microbiol.">
        <title>Complete genome sequence of Corynebacterium casei LMG S-19264T (=DSM 44701T), isolated from a smear-ripened cheese.</title>
        <authorList>
            <consortium name="US DOE Joint Genome Institute (JGI-PGF)"/>
            <person name="Walter F."/>
            <person name="Albersmeier A."/>
            <person name="Kalinowski J."/>
            <person name="Ruckert C."/>
        </authorList>
    </citation>
    <scope>NUCLEOTIDE SEQUENCE</scope>
    <source>
        <strain evidence="4">CGMCC 1.12777</strain>
    </source>
</reference>
<dbReference type="InterPro" id="IPR009057">
    <property type="entry name" value="Homeodomain-like_sf"/>
</dbReference>
<evidence type="ECO:0000256" key="1">
    <source>
        <dbReference type="SAM" id="Coils"/>
    </source>
</evidence>